<keyword evidence="1" id="KW-0472">Membrane</keyword>
<evidence type="ECO:0000313" key="4">
    <source>
        <dbReference type="Proteomes" id="UP000176855"/>
    </source>
</evidence>
<organism evidence="3 4">
    <name type="scientific">Candidatus Staskawiczbacteria bacterium RIFCSPHIGHO2_01_FULL_39_25</name>
    <dbReference type="NCBI Taxonomy" id="1802202"/>
    <lineage>
        <taxon>Bacteria</taxon>
        <taxon>Candidatus Staskawicziibacteriota</taxon>
    </lineage>
</organism>
<feature type="transmembrane region" description="Helical" evidence="1">
    <location>
        <begin position="7"/>
        <end position="29"/>
    </location>
</feature>
<evidence type="ECO:0000259" key="2">
    <source>
        <dbReference type="Pfam" id="PF08308"/>
    </source>
</evidence>
<dbReference type="SUPFAM" id="SSF82171">
    <property type="entry name" value="DPP6 N-terminal domain-like"/>
    <property type="match status" value="1"/>
</dbReference>
<sequence>MTKKTRLIILLICAALFFIITPYIVLYSLGYRIDFEKRKIVATGGIYVKALPSSAEVIIDSKIKTKTGILSNSAFVQNLSAKTHSVAIKKEGYYDYQKNLAVKENEVTKLEHVILIKQNNTFKLLDNNVDYFSLSPNENNLLLAAISDKKVDFKIINLKTQQAQNLSLLAGINLPTTAPQVLDLQWSGDSSRALINISGSYFLIKLILPKFSITVIPLLTNAKEISFNPQDNQEIFFVKDKNLYSSKKSLPVLKNVIVYQLANQTITWFSYDGFMYASNVAGNLQSKINLQPLNIKKNGAYKIKIISGIVFLQEDELLLWVNPSLKIVESFYSSVKDFKISPDGQKILYCNDHEILFSSIPSTTAEKMLLNRFSEKISNCYWLNNEYLIFNLGDKVAISETDTRGNINTVVLPEKLSLGDDKTIEIERNNTNNPLKIYFSQADKQLYLLTKKNMLASERLIP</sequence>
<evidence type="ECO:0000256" key="1">
    <source>
        <dbReference type="SAM" id="Phobius"/>
    </source>
</evidence>
<dbReference type="EMBL" id="MHOO01000003">
    <property type="protein sequence ID" value="OGZ64682.1"/>
    <property type="molecule type" value="Genomic_DNA"/>
</dbReference>
<name>A0A1G2HQ65_9BACT</name>
<feature type="domain" description="PEGA" evidence="2">
    <location>
        <begin position="44"/>
        <end position="112"/>
    </location>
</feature>
<evidence type="ECO:0000313" key="3">
    <source>
        <dbReference type="EMBL" id="OGZ64682.1"/>
    </source>
</evidence>
<dbReference type="InterPro" id="IPR013229">
    <property type="entry name" value="PEGA"/>
</dbReference>
<gene>
    <name evidence="3" type="ORF">A2730_01815</name>
</gene>
<keyword evidence="1" id="KW-0812">Transmembrane</keyword>
<dbReference type="AlphaFoldDB" id="A0A1G2HQ65"/>
<dbReference type="Pfam" id="PF08308">
    <property type="entry name" value="PEGA"/>
    <property type="match status" value="1"/>
</dbReference>
<protein>
    <recommendedName>
        <fullName evidence="2">PEGA domain-containing protein</fullName>
    </recommendedName>
</protein>
<accession>A0A1G2HQ65</accession>
<comment type="caution">
    <text evidence="3">The sequence shown here is derived from an EMBL/GenBank/DDBJ whole genome shotgun (WGS) entry which is preliminary data.</text>
</comment>
<dbReference type="Proteomes" id="UP000176855">
    <property type="component" value="Unassembled WGS sequence"/>
</dbReference>
<reference evidence="3 4" key="1">
    <citation type="journal article" date="2016" name="Nat. Commun.">
        <title>Thousands of microbial genomes shed light on interconnected biogeochemical processes in an aquifer system.</title>
        <authorList>
            <person name="Anantharaman K."/>
            <person name="Brown C.T."/>
            <person name="Hug L.A."/>
            <person name="Sharon I."/>
            <person name="Castelle C.J."/>
            <person name="Probst A.J."/>
            <person name="Thomas B.C."/>
            <person name="Singh A."/>
            <person name="Wilkins M.J."/>
            <person name="Karaoz U."/>
            <person name="Brodie E.L."/>
            <person name="Williams K.H."/>
            <person name="Hubbard S.S."/>
            <person name="Banfield J.F."/>
        </authorList>
    </citation>
    <scope>NUCLEOTIDE SEQUENCE [LARGE SCALE GENOMIC DNA]</scope>
</reference>
<keyword evidence="1" id="KW-1133">Transmembrane helix</keyword>
<proteinExistence type="predicted"/>
<dbReference type="STRING" id="1802202.A2730_01815"/>